<keyword evidence="1 4" id="KW-0349">Heme</keyword>
<name>A0AAI9C150_STEMA</name>
<keyword evidence="6" id="KW-1133">Transmembrane helix</keyword>
<dbReference type="InterPro" id="IPR009056">
    <property type="entry name" value="Cyt_c-like_dom"/>
</dbReference>
<dbReference type="AlphaFoldDB" id="A0AAI9C150"/>
<dbReference type="SUPFAM" id="SSF46626">
    <property type="entry name" value="Cytochrome c"/>
    <property type="match status" value="2"/>
</dbReference>
<keyword evidence="3 4" id="KW-0408">Iron</keyword>
<dbReference type="Pfam" id="PF00034">
    <property type="entry name" value="Cytochrom_C"/>
    <property type="match status" value="1"/>
</dbReference>
<dbReference type="InterPro" id="IPR051459">
    <property type="entry name" value="Cytochrome_c-type_DH"/>
</dbReference>
<proteinExistence type="predicted"/>
<dbReference type="GO" id="GO:0009055">
    <property type="term" value="F:electron transfer activity"/>
    <property type="evidence" value="ECO:0007669"/>
    <property type="project" value="InterPro"/>
</dbReference>
<evidence type="ECO:0000256" key="3">
    <source>
        <dbReference type="ARBA" id="ARBA00023004"/>
    </source>
</evidence>
<organism evidence="8 9">
    <name type="scientific">Stenotrophomonas maltophilia</name>
    <name type="common">Pseudomonas maltophilia</name>
    <name type="synonym">Xanthomonas maltophilia</name>
    <dbReference type="NCBI Taxonomy" id="40324"/>
    <lineage>
        <taxon>Bacteria</taxon>
        <taxon>Pseudomonadati</taxon>
        <taxon>Pseudomonadota</taxon>
        <taxon>Gammaproteobacteria</taxon>
        <taxon>Lysobacterales</taxon>
        <taxon>Lysobacteraceae</taxon>
        <taxon>Stenotrophomonas</taxon>
        <taxon>Stenotrophomonas maltophilia group</taxon>
    </lineage>
</organism>
<evidence type="ECO:0000256" key="4">
    <source>
        <dbReference type="PROSITE-ProRule" id="PRU00433"/>
    </source>
</evidence>
<comment type="caution">
    <text evidence="8">The sequence shown here is derived from an EMBL/GenBank/DDBJ whole genome shotgun (WGS) entry which is preliminary data.</text>
</comment>
<evidence type="ECO:0000313" key="8">
    <source>
        <dbReference type="EMBL" id="EKT4092414.1"/>
    </source>
</evidence>
<evidence type="ECO:0000313" key="9">
    <source>
        <dbReference type="Proteomes" id="UP001218208"/>
    </source>
</evidence>
<keyword evidence="6" id="KW-0472">Membrane</keyword>
<dbReference type="PROSITE" id="PS51007">
    <property type="entry name" value="CYTC"/>
    <property type="match status" value="2"/>
</dbReference>
<feature type="transmembrane region" description="Helical" evidence="6">
    <location>
        <begin position="27"/>
        <end position="45"/>
    </location>
</feature>
<dbReference type="Gene3D" id="1.10.760.10">
    <property type="entry name" value="Cytochrome c-like domain"/>
    <property type="match status" value="2"/>
</dbReference>
<sequence length="350" mass="37382">MSKTDRKNAEGGESVERIRAGNGTRRAIYAIGGGLVLFALGAVLFERSSSADRDNDGIAPSSVSAGPGAPTQAVRFTPPPEHTIPDGPSGEAILRGRDIFVNTPANAGEFVGNQLSCANCHLDSGRRADSAPMWAAWLAYPKYRSKNKKINTMEDRINGCFSYSMNAQDSASGGPPPAGHDVYKDIQSYMHWLATGAPTNSEVEGAGYLSLEDTELGYDPSRGAQVYAANCATCHGVDGSGQRDLNGRLVFPPLWGPESYNWGAGMARIDTAAGFIKANMPYGQSNRLTDQEAWDVAAYIDSHERPRDPRQAGMSVAEAAEKFHKGDETYYGKTLDGQLIGSGTPVPARD</sequence>
<feature type="domain" description="Cytochrome c" evidence="7">
    <location>
        <begin position="218"/>
        <end position="304"/>
    </location>
</feature>
<dbReference type="EMBL" id="ABLOJW010000009">
    <property type="protein sequence ID" value="EKT4092414.1"/>
    <property type="molecule type" value="Genomic_DNA"/>
</dbReference>
<reference evidence="8" key="1">
    <citation type="submission" date="2022-07" db="EMBL/GenBank/DDBJ databases">
        <authorList>
            <consortium name="DAFM: The Division of Animal and Food Microbiology"/>
        </authorList>
    </citation>
    <scope>NUCLEOTIDE SEQUENCE</scope>
    <source>
        <strain evidence="8">19MO01SH01-2</strain>
    </source>
</reference>
<accession>A0AAI9C150</accession>
<protein>
    <submittedName>
        <fullName evidence="8">C-type cytochrome</fullName>
    </submittedName>
</protein>
<keyword evidence="2 4" id="KW-0479">Metal-binding</keyword>
<keyword evidence="6" id="KW-0812">Transmembrane</keyword>
<feature type="region of interest" description="Disordered" evidence="5">
    <location>
        <begin position="51"/>
        <end position="91"/>
    </location>
</feature>
<dbReference type="GO" id="GO:0020037">
    <property type="term" value="F:heme binding"/>
    <property type="evidence" value="ECO:0007669"/>
    <property type="project" value="InterPro"/>
</dbReference>
<evidence type="ECO:0000256" key="6">
    <source>
        <dbReference type="SAM" id="Phobius"/>
    </source>
</evidence>
<evidence type="ECO:0000259" key="7">
    <source>
        <dbReference type="PROSITE" id="PS51007"/>
    </source>
</evidence>
<dbReference type="InterPro" id="IPR036909">
    <property type="entry name" value="Cyt_c-like_dom_sf"/>
</dbReference>
<dbReference type="Proteomes" id="UP001218208">
    <property type="component" value="Unassembled WGS sequence"/>
</dbReference>
<dbReference type="Pfam" id="PF21342">
    <property type="entry name" value="SoxA-TsdA_cyt-c"/>
    <property type="match status" value="1"/>
</dbReference>
<evidence type="ECO:0000256" key="2">
    <source>
        <dbReference type="ARBA" id="ARBA00022723"/>
    </source>
</evidence>
<dbReference type="GO" id="GO:0046872">
    <property type="term" value="F:metal ion binding"/>
    <property type="evidence" value="ECO:0007669"/>
    <property type="project" value="UniProtKB-KW"/>
</dbReference>
<dbReference type="PANTHER" id="PTHR35008:SF9">
    <property type="entry name" value="CYTOCHROME C DOMAIN-CONTAINING PROTEIN"/>
    <property type="match status" value="1"/>
</dbReference>
<evidence type="ECO:0000256" key="5">
    <source>
        <dbReference type="SAM" id="MobiDB-lite"/>
    </source>
</evidence>
<dbReference type="PANTHER" id="PTHR35008">
    <property type="entry name" value="BLL4482 PROTEIN-RELATED"/>
    <property type="match status" value="1"/>
</dbReference>
<feature type="domain" description="Cytochrome c" evidence="7">
    <location>
        <begin position="91"/>
        <end position="197"/>
    </location>
</feature>
<evidence type="ECO:0000256" key="1">
    <source>
        <dbReference type="ARBA" id="ARBA00022617"/>
    </source>
</evidence>
<gene>
    <name evidence="8" type="ORF">QEG23_001921</name>
</gene>